<name>A0A388M8S7_CHABU</name>
<accession>A0A388M8S7</accession>
<dbReference type="GO" id="GO:0032259">
    <property type="term" value="P:methylation"/>
    <property type="evidence" value="ECO:0007669"/>
    <property type="project" value="UniProtKB-KW"/>
</dbReference>
<protein>
    <recommendedName>
        <fullName evidence="4">DNA methylase N-4/N-6 domain-containing protein</fullName>
    </recommendedName>
</protein>
<dbReference type="AlphaFoldDB" id="A0A388M8S7"/>
<evidence type="ECO:0000259" key="4">
    <source>
        <dbReference type="Pfam" id="PF01555"/>
    </source>
</evidence>
<reference evidence="5 6" key="1">
    <citation type="journal article" date="2018" name="Cell">
        <title>The Chara Genome: Secondary Complexity and Implications for Plant Terrestrialization.</title>
        <authorList>
            <person name="Nishiyama T."/>
            <person name="Sakayama H."/>
            <person name="Vries J.D."/>
            <person name="Buschmann H."/>
            <person name="Saint-Marcoux D."/>
            <person name="Ullrich K.K."/>
            <person name="Haas F.B."/>
            <person name="Vanderstraeten L."/>
            <person name="Becker D."/>
            <person name="Lang D."/>
            <person name="Vosolsobe S."/>
            <person name="Rombauts S."/>
            <person name="Wilhelmsson P.K.I."/>
            <person name="Janitza P."/>
            <person name="Kern R."/>
            <person name="Heyl A."/>
            <person name="Rumpler F."/>
            <person name="Villalobos L.I.A.C."/>
            <person name="Clay J.M."/>
            <person name="Skokan R."/>
            <person name="Toyoda A."/>
            <person name="Suzuki Y."/>
            <person name="Kagoshima H."/>
            <person name="Schijlen E."/>
            <person name="Tajeshwar N."/>
            <person name="Catarino B."/>
            <person name="Hetherington A.J."/>
            <person name="Saltykova A."/>
            <person name="Bonnot C."/>
            <person name="Breuninger H."/>
            <person name="Symeonidi A."/>
            <person name="Radhakrishnan G.V."/>
            <person name="Van Nieuwerburgh F."/>
            <person name="Deforce D."/>
            <person name="Chang C."/>
            <person name="Karol K.G."/>
            <person name="Hedrich R."/>
            <person name="Ulvskov P."/>
            <person name="Glockner G."/>
            <person name="Delwiche C.F."/>
            <person name="Petrasek J."/>
            <person name="Van de Peer Y."/>
            <person name="Friml J."/>
            <person name="Beilby M."/>
            <person name="Dolan L."/>
            <person name="Kohara Y."/>
            <person name="Sugano S."/>
            <person name="Fujiyama A."/>
            <person name="Delaux P.-M."/>
            <person name="Quint M."/>
            <person name="TheiBen G."/>
            <person name="Hagemann M."/>
            <person name="Harholt J."/>
            <person name="Dunand C."/>
            <person name="Zachgo S."/>
            <person name="Langdale J."/>
            <person name="Maumus F."/>
            <person name="Straeten D.V.D."/>
            <person name="Gould S.B."/>
            <person name="Rensing S.A."/>
        </authorList>
    </citation>
    <scope>NUCLEOTIDE SEQUENCE [LARGE SCALE GENOMIC DNA]</scope>
    <source>
        <strain evidence="5 6">S276</strain>
    </source>
</reference>
<gene>
    <name evidence="5" type="ORF">CBR_g51375</name>
</gene>
<feature type="domain" description="DNA methylase N-4/N-6" evidence="4">
    <location>
        <begin position="575"/>
        <end position="629"/>
    </location>
</feature>
<dbReference type="InterPro" id="IPR002941">
    <property type="entry name" value="DNA_methylase_N4/N6"/>
</dbReference>
<dbReference type="EMBL" id="BFEA01000848">
    <property type="protein sequence ID" value="GBG90869.1"/>
    <property type="molecule type" value="Genomic_DNA"/>
</dbReference>
<comment type="caution">
    <text evidence="5">The sequence shown here is derived from an EMBL/GenBank/DDBJ whole genome shotgun (WGS) entry which is preliminary data.</text>
</comment>
<evidence type="ECO:0000256" key="2">
    <source>
        <dbReference type="ARBA" id="ARBA00022679"/>
    </source>
</evidence>
<dbReference type="Gene3D" id="3.40.50.150">
    <property type="entry name" value="Vaccinia Virus protein VP39"/>
    <property type="match status" value="1"/>
</dbReference>
<dbReference type="GO" id="GO:0008170">
    <property type="term" value="F:N-methyltransferase activity"/>
    <property type="evidence" value="ECO:0007669"/>
    <property type="project" value="InterPro"/>
</dbReference>
<keyword evidence="2" id="KW-0808">Transferase</keyword>
<evidence type="ECO:0000313" key="5">
    <source>
        <dbReference type="EMBL" id="GBG90869.1"/>
    </source>
</evidence>
<dbReference type="SUPFAM" id="SSF53335">
    <property type="entry name" value="S-adenosyl-L-methionine-dependent methyltransferases"/>
    <property type="match status" value="1"/>
</dbReference>
<dbReference type="GO" id="GO:0003677">
    <property type="term" value="F:DNA binding"/>
    <property type="evidence" value="ECO:0007669"/>
    <property type="project" value="InterPro"/>
</dbReference>
<dbReference type="InterPro" id="IPR029063">
    <property type="entry name" value="SAM-dependent_MTases_sf"/>
</dbReference>
<evidence type="ECO:0000256" key="3">
    <source>
        <dbReference type="SAM" id="MobiDB-lite"/>
    </source>
</evidence>
<dbReference type="Gramene" id="GBG90869">
    <property type="protein sequence ID" value="GBG90869"/>
    <property type="gene ID" value="CBR_g51375"/>
</dbReference>
<feature type="region of interest" description="Disordered" evidence="3">
    <location>
        <begin position="646"/>
        <end position="665"/>
    </location>
</feature>
<evidence type="ECO:0000256" key="1">
    <source>
        <dbReference type="ARBA" id="ARBA00022603"/>
    </source>
</evidence>
<evidence type="ECO:0000313" key="6">
    <source>
        <dbReference type="Proteomes" id="UP000265515"/>
    </source>
</evidence>
<proteinExistence type="predicted"/>
<dbReference type="Pfam" id="PF01555">
    <property type="entry name" value="N6_N4_Mtase"/>
    <property type="match status" value="1"/>
</dbReference>
<sequence length="665" mass="73312">MPFGRRPLGATDLRLEGKAGGQSEPLDYFTQLEDAVKRKREVPSFIEKMRCWRSVFERNGCQKRFEVKQACLRETGIVALEVASVNRHDPQLQICMRSPRVWELQNEIFDMWEAGLVKGEKFKKGKVSKKGIAGLKIVLRCAADEAEPAKLGYSSAGLGERAGDGCMVGGAPPSTVEGVPVILPVSERDDGTLAQDADLAICPWVPVGASDDGMVGHPPCMSERVRRMPDGSVLAQDSVGGRSPKAITTSNGVSQVPADMPVTPWIQMGALDDDDVIQVLQKVRDRELSLEEMEQEFKRIKRRNRAIDAFVKGTNSESWEDAKEKFPIHTQEPMIEQCFGDFEKSAKGTGGVIPANMASLIARALEWKTQELRRQAGGYPGMALEDAYDDWVGFLLEAEEGRKERGCGMVKILQANVLEMKYRVAEQEPFSLAIFDFPCGSSVSGFVNDDRAFTRAEVLTAIQNFMCMTSLPVWTVVSFCSLSMLPDVRSAFQEVCNAGVEVCCWDQVNVQKTLSQASCLAKSFQLFVVGYHSESGRREAGHCCFGPNEGCRNVVSFPAVTNKFVLPSDSMVVCPYQKPVDLYKWIITHFSPEGSYILDGCAGSGTGAVAGCLLGRRVLVVELNDRCIQGIKARLSIDFAKEAREEVERDDSGYPKQVSDMLNQQ</sequence>
<dbReference type="OrthoDB" id="5988789at2759"/>
<feature type="region of interest" description="Disordered" evidence="3">
    <location>
        <begin position="234"/>
        <end position="255"/>
    </location>
</feature>
<organism evidence="5 6">
    <name type="scientific">Chara braunii</name>
    <name type="common">Braun's stonewort</name>
    <dbReference type="NCBI Taxonomy" id="69332"/>
    <lineage>
        <taxon>Eukaryota</taxon>
        <taxon>Viridiplantae</taxon>
        <taxon>Streptophyta</taxon>
        <taxon>Charophyceae</taxon>
        <taxon>Charales</taxon>
        <taxon>Characeae</taxon>
        <taxon>Chara</taxon>
    </lineage>
</organism>
<keyword evidence="6" id="KW-1185">Reference proteome</keyword>
<dbReference type="Proteomes" id="UP000265515">
    <property type="component" value="Unassembled WGS sequence"/>
</dbReference>
<keyword evidence="1" id="KW-0489">Methyltransferase</keyword>